<organism evidence="3 4">
    <name type="scientific">Sphingobium yanoikuyae</name>
    <name type="common">Sphingomonas yanoikuyae</name>
    <dbReference type="NCBI Taxonomy" id="13690"/>
    <lineage>
        <taxon>Bacteria</taxon>
        <taxon>Pseudomonadati</taxon>
        <taxon>Pseudomonadota</taxon>
        <taxon>Alphaproteobacteria</taxon>
        <taxon>Sphingomonadales</taxon>
        <taxon>Sphingomonadaceae</taxon>
        <taxon>Sphingobium</taxon>
    </lineage>
</organism>
<protein>
    <submittedName>
        <fullName evidence="3">Uncharacterized protein</fullName>
    </submittedName>
</protein>
<name>A0A084EF76_SPHYA</name>
<accession>A0A084EF76</accession>
<reference evidence="3 4" key="1">
    <citation type="submission" date="2014-03" db="EMBL/GenBank/DDBJ databases">
        <title>Genome sequence of Sphingobium yanoikuyae B1.</title>
        <authorList>
            <person name="Gan H.M."/>
            <person name="Gan H.Y."/>
            <person name="Savka M.A."/>
        </authorList>
    </citation>
    <scope>NUCLEOTIDE SEQUENCE [LARGE SCALE GENOMIC DNA]</scope>
    <source>
        <strain evidence="3 4">B1</strain>
    </source>
</reference>
<keyword evidence="2" id="KW-0614">Plasmid</keyword>
<keyword evidence="1" id="KW-1133">Transmembrane helix</keyword>
<evidence type="ECO:0000313" key="2">
    <source>
        <dbReference type="EMBL" id="AYO75515.1"/>
    </source>
</evidence>
<evidence type="ECO:0000313" key="5">
    <source>
        <dbReference type="Proteomes" id="UP000280708"/>
    </source>
</evidence>
<feature type="transmembrane region" description="Helical" evidence="1">
    <location>
        <begin position="12"/>
        <end position="33"/>
    </location>
</feature>
<dbReference type="EMBL" id="CP033227">
    <property type="protein sequence ID" value="AYO75515.1"/>
    <property type="molecule type" value="Genomic_DNA"/>
</dbReference>
<geneLocation type="plasmid" evidence="5">
    <name>pf1</name>
</geneLocation>
<sequence length="157" mass="17550">MNAGSSNLLQDAGGLYGLLLTLVFLAFIWVALLSLTRDLWRIVFLYETRRAPTLGIGSAIAIGVYILAGLTLGAKHYAAMMFAVVALGPWLLVKSVSVYAWFRDGPEVRQAALEIRSIEAARMRETLPRADQKLPWRGYLFDVERAIRRGRYEPPPI</sequence>
<reference evidence="2 5" key="2">
    <citation type="submission" date="2018-10" db="EMBL/GenBank/DDBJ databases">
        <title>Characterization and genome analysis of a novel bacterium Sphingobium yanoikuyae SJTF8 capable of degrading PAHs.</title>
        <authorList>
            <person name="Yin C."/>
            <person name="Xiong W."/>
            <person name="Liang R."/>
        </authorList>
    </citation>
    <scope>NUCLEOTIDE SEQUENCE [LARGE SCALE GENOMIC DNA]</scope>
    <source>
        <strain evidence="2 5">SJTF8</strain>
        <plasmid evidence="2">pF1</plasmid>
        <plasmid evidence="5">pf1</plasmid>
    </source>
</reference>
<feature type="transmembrane region" description="Helical" evidence="1">
    <location>
        <begin position="54"/>
        <end position="74"/>
    </location>
</feature>
<geneLocation type="plasmid" evidence="2">
    <name>pF1</name>
</geneLocation>
<dbReference type="EMBL" id="JGVR01000030">
    <property type="protein sequence ID" value="KEZ16618.1"/>
    <property type="molecule type" value="Genomic_DNA"/>
</dbReference>
<gene>
    <name evidence="3" type="ORF">CP98_04046</name>
    <name evidence="2" type="ORF">EBF16_00470</name>
</gene>
<dbReference type="Proteomes" id="UP000280708">
    <property type="component" value="Plasmid pF1"/>
</dbReference>
<dbReference type="PATRIC" id="fig|13690.10.peg.4157"/>
<evidence type="ECO:0000313" key="3">
    <source>
        <dbReference type="EMBL" id="KEZ16618.1"/>
    </source>
</evidence>
<keyword evidence="1" id="KW-0472">Membrane</keyword>
<proteinExistence type="predicted"/>
<evidence type="ECO:0000256" key="1">
    <source>
        <dbReference type="SAM" id="Phobius"/>
    </source>
</evidence>
<dbReference type="AlphaFoldDB" id="A0A084EF76"/>
<evidence type="ECO:0000313" key="4">
    <source>
        <dbReference type="Proteomes" id="UP000028534"/>
    </source>
</evidence>
<feature type="transmembrane region" description="Helical" evidence="1">
    <location>
        <begin position="80"/>
        <end position="102"/>
    </location>
</feature>
<dbReference type="Proteomes" id="UP000028534">
    <property type="component" value="Unassembled WGS sequence"/>
</dbReference>
<keyword evidence="1" id="KW-0812">Transmembrane</keyword>